<accession>A0A9P4SGT5</accession>
<dbReference type="CDD" id="cd00593">
    <property type="entry name" value="RIBOc"/>
    <property type="match status" value="1"/>
</dbReference>
<feature type="non-terminal residue" evidence="2">
    <location>
        <position position="197"/>
    </location>
</feature>
<dbReference type="GO" id="GO:0003735">
    <property type="term" value="F:structural constituent of ribosome"/>
    <property type="evidence" value="ECO:0007669"/>
    <property type="project" value="InterPro"/>
</dbReference>
<evidence type="ECO:0000259" key="1">
    <source>
        <dbReference type="Pfam" id="PF14622"/>
    </source>
</evidence>
<proteinExistence type="predicted"/>
<name>A0A9P4SGT5_9PEZI</name>
<feature type="domain" description="RNase III" evidence="1">
    <location>
        <begin position="51"/>
        <end position="196"/>
    </location>
</feature>
<dbReference type="EMBL" id="MU006091">
    <property type="protein sequence ID" value="KAF2841520.1"/>
    <property type="molecule type" value="Genomic_DNA"/>
</dbReference>
<dbReference type="Gene3D" id="1.10.1520.10">
    <property type="entry name" value="Ribonuclease III domain"/>
    <property type="match status" value="1"/>
</dbReference>
<reference evidence="2" key="1">
    <citation type="journal article" date="2020" name="Stud. Mycol.">
        <title>101 Dothideomycetes genomes: a test case for predicting lifestyles and emergence of pathogens.</title>
        <authorList>
            <person name="Haridas S."/>
            <person name="Albert R."/>
            <person name="Binder M."/>
            <person name="Bloem J."/>
            <person name="Labutti K."/>
            <person name="Salamov A."/>
            <person name="Andreopoulos B."/>
            <person name="Baker S."/>
            <person name="Barry K."/>
            <person name="Bills G."/>
            <person name="Bluhm B."/>
            <person name="Cannon C."/>
            <person name="Castanera R."/>
            <person name="Culley D."/>
            <person name="Daum C."/>
            <person name="Ezra D."/>
            <person name="Gonzalez J."/>
            <person name="Henrissat B."/>
            <person name="Kuo A."/>
            <person name="Liang C."/>
            <person name="Lipzen A."/>
            <person name="Lutzoni F."/>
            <person name="Magnuson J."/>
            <person name="Mondo S."/>
            <person name="Nolan M."/>
            <person name="Ohm R."/>
            <person name="Pangilinan J."/>
            <person name="Park H.-J."/>
            <person name="Ramirez L."/>
            <person name="Alfaro M."/>
            <person name="Sun H."/>
            <person name="Tritt A."/>
            <person name="Yoshinaga Y."/>
            <person name="Zwiers L.-H."/>
            <person name="Turgeon B."/>
            <person name="Goodwin S."/>
            <person name="Spatafora J."/>
            <person name="Crous P."/>
            <person name="Grigoriev I."/>
        </authorList>
    </citation>
    <scope>NUCLEOTIDE SEQUENCE</scope>
    <source>
        <strain evidence="2">CBS 101060</strain>
    </source>
</reference>
<feature type="non-terminal residue" evidence="2">
    <location>
        <position position="1"/>
    </location>
</feature>
<dbReference type="InterPro" id="IPR000999">
    <property type="entry name" value="RNase_III_dom"/>
</dbReference>
<gene>
    <name evidence="2" type="ORF">M501DRAFT_917241</name>
</gene>
<dbReference type="GO" id="GO:0032543">
    <property type="term" value="P:mitochondrial translation"/>
    <property type="evidence" value="ECO:0007669"/>
    <property type="project" value="InterPro"/>
</dbReference>
<evidence type="ECO:0000313" key="3">
    <source>
        <dbReference type="Proteomes" id="UP000799429"/>
    </source>
</evidence>
<dbReference type="PANTHER" id="PTHR28160">
    <property type="entry name" value="54S RIBOSOMAL PROTEIN L15, MITOCHONDRIAL"/>
    <property type="match status" value="1"/>
</dbReference>
<dbReference type="OrthoDB" id="2281895at2759"/>
<dbReference type="AlphaFoldDB" id="A0A9P4SGT5"/>
<protein>
    <recommendedName>
        <fullName evidence="1">RNase III domain-containing protein</fullName>
    </recommendedName>
</protein>
<dbReference type="FunFam" id="1.10.1520.10:FF:000018">
    <property type="entry name" value="RNase III domain protein"/>
    <property type="match status" value="1"/>
</dbReference>
<keyword evidence="3" id="KW-1185">Reference proteome</keyword>
<dbReference type="GO" id="GO:0006396">
    <property type="term" value="P:RNA processing"/>
    <property type="evidence" value="ECO:0007669"/>
    <property type="project" value="InterPro"/>
</dbReference>
<dbReference type="PANTHER" id="PTHR28160:SF1">
    <property type="entry name" value="LARGE RIBOSOMAL SUBUNIT PROTEIN ML57"/>
    <property type="match status" value="1"/>
</dbReference>
<dbReference type="GO" id="GO:0005762">
    <property type="term" value="C:mitochondrial large ribosomal subunit"/>
    <property type="evidence" value="ECO:0007669"/>
    <property type="project" value="InterPro"/>
</dbReference>
<dbReference type="Proteomes" id="UP000799429">
    <property type="component" value="Unassembled WGS sequence"/>
</dbReference>
<dbReference type="InterPro" id="IPR040030">
    <property type="entry name" value="Ribosomal_mL57"/>
</dbReference>
<comment type="caution">
    <text evidence="2">The sequence shown here is derived from an EMBL/GenBank/DDBJ whole genome shotgun (WGS) entry which is preliminary data.</text>
</comment>
<dbReference type="InterPro" id="IPR036389">
    <property type="entry name" value="RNase_III_sf"/>
</dbReference>
<dbReference type="Pfam" id="PF14622">
    <property type="entry name" value="Ribonucleas_3_3"/>
    <property type="match status" value="1"/>
</dbReference>
<dbReference type="SUPFAM" id="SSF69065">
    <property type="entry name" value="RNase III domain-like"/>
    <property type="match status" value="1"/>
</dbReference>
<organism evidence="2 3">
    <name type="scientific">Patellaria atrata CBS 101060</name>
    <dbReference type="NCBI Taxonomy" id="1346257"/>
    <lineage>
        <taxon>Eukaryota</taxon>
        <taxon>Fungi</taxon>
        <taxon>Dikarya</taxon>
        <taxon>Ascomycota</taxon>
        <taxon>Pezizomycotina</taxon>
        <taxon>Dothideomycetes</taxon>
        <taxon>Dothideomycetes incertae sedis</taxon>
        <taxon>Patellariales</taxon>
        <taxon>Patellariaceae</taxon>
        <taxon>Patellaria</taxon>
    </lineage>
</organism>
<evidence type="ECO:0000313" key="2">
    <source>
        <dbReference type="EMBL" id="KAF2841520.1"/>
    </source>
</evidence>
<dbReference type="GO" id="GO:0004525">
    <property type="term" value="F:ribonuclease III activity"/>
    <property type="evidence" value="ECO:0007669"/>
    <property type="project" value="InterPro"/>
</dbReference>
<sequence>QWRRTPPGMAAPVSTNIRTKNSIWEVNEDPRKLDDAYIRMLGHGGEKMLQEDVKWLAVTHKSFDHGRRGQNSRLAFLGKRIIDLQASLYLLNTQVQPTIADPHGREPFQHPALTGLSKLTDETKNAVVGHTKLCSIASMYGLLPVTRWKPRIVDDLIISGCDVVVAQTLCAIIGALSLEKGGEVANNVVREKILDPM</sequence>